<keyword evidence="2" id="KW-1185">Reference proteome</keyword>
<dbReference type="Proteomes" id="UP001139308">
    <property type="component" value="Unassembled WGS sequence"/>
</dbReference>
<evidence type="ECO:0000313" key="1">
    <source>
        <dbReference type="EMBL" id="MCG5078674.1"/>
    </source>
</evidence>
<dbReference type="EMBL" id="JAKLJA010000068">
    <property type="protein sequence ID" value="MCG5078674.1"/>
    <property type="molecule type" value="Genomic_DNA"/>
</dbReference>
<sequence>MRHPNEFVHTASLNNICAKINLLRKWEVAGLPALLRTSGNVAVDESNNPMLDNFPASVEAVCAWTDNDNCRATLDGPPELELLRPLSRASLFSLSNRYMLRRMEFQTTAMSRKFPAEAARNKARGRTMALPVGIEKSWKRVGAGSAARAAAPFKPHLQEEFDL</sequence>
<evidence type="ECO:0000313" key="2">
    <source>
        <dbReference type="Proteomes" id="UP001139308"/>
    </source>
</evidence>
<accession>A0A9X1UNF5</accession>
<comment type="caution">
    <text evidence="1">The sequence shown here is derived from an EMBL/GenBank/DDBJ whole genome shotgun (WGS) entry which is preliminary data.</text>
</comment>
<name>A0A9X1UNF5_9BURK</name>
<dbReference type="RefSeq" id="WP_238468654.1">
    <property type="nucleotide sequence ID" value="NZ_JAKLJA010000068.1"/>
</dbReference>
<proteinExistence type="predicted"/>
<dbReference type="AlphaFoldDB" id="A0A9X1UNF5"/>
<gene>
    <name evidence="1" type="ORF">L5014_36020</name>
</gene>
<organism evidence="1 2">
    <name type="scientific">Paraburkholderia tagetis</name>
    <dbReference type="NCBI Taxonomy" id="2913261"/>
    <lineage>
        <taxon>Bacteria</taxon>
        <taxon>Pseudomonadati</taxon>
        <taxon>Pseudomonadota</taxon>
        <taxon>Betaproteobacteria</taxon>
        <taxon>Burkholderiales</taxon>
        <taxon>Burkholderiaceae</taxon>
        <taxon>Paraburkholderia</taxon>
    </lineage>
</organism>
<reference evidence="1" key="1">
    <citation type="submission" date="2022-01" db="EMBL/GenBank/DDBJ databases">
        <title>Genome sequence and assembly of Parabukholderia sp. RG36.</title>
        <authorList>
            <person name="Chhetri G."/>
        </authorList>
    </citation>
    <scope>NUCLEOTIDE SEQUENCE</scope>
    <source>
        <strain evidence="1">RG36</strain>
    </source>
</reference>
<protein>
    <submittedName>
        <fullName evidence="1">Uncharacterized protein</fullName>
    </submittedName>
</protein>